<organism evidence="1 2">
    <name type="scientific">Pseudomonas arcuscaelestis</name>
    <dbReference type="NCBI Taxonomy" id="2710591"/>
    <lineage>
        <taxon>Bacteria</taxon>
        <taxon>Pseudomonadati</taxon>
        <taxon>Pseudomonadota</taxon>
        <taxon>Gammaproteobacteria</taxon>
        <taxon>Pseudomonadales</taxon>
        <taxon>Pseudomonadaceae</taxon>
        <taxon>Pseudomonas</taxon>
    </lineage>
</organism>
<protein>
    <submittedName>
        <fullName evidence="1">Uncharacterized protein</fullName>
    </submittedName>
</protein>
<evidence type="ECO:0000313" key="1">
    <source>
        <dbReference type="EMBL" id="MBM5458805.1"/>
    </source>
</evidence>
<accession>A0ABS2BYV1</accession>
<name>A0ABS2BYV1_9PSED</name>
<gene>
    <name evidence="1" type="ORF">H8F21_14650</name>
</gene>
<dbReference type="EMBL" id="JACOPV010000008">
    <property type="protein sequence ID" value="MBM5458805.1"/>
    <property type="molecule type" value="Genomic_DNA"/>
</dbReference>
<keyword evidence="2" id="KW-1185">Reference proteome</keyword>
<proteinExistence type="predicted"/>
<dbReference type="Proteomes" id="UP000745663">
    <property type="component" value="Unassembled WGS sequence"/>
</dbReference>
<comment type="caution">
    <text evidence="1">The sequence shown here is derived from an EMBL/GenBank/DDBJ whole genome shotgun (WGS) entry which is preliminary data.</text>
</comment>
<evidence type="ECO:0000313" key="2">
    <source>
        <dbReference type="Proteomes" id="UP000745663"/>
    </source>
</evidence>
<dbReference type="RefSeq" id="WP_203584738.1">
    <property type="nucleotide sequence ID" value="NZ_JACOPV010000008.1"/>
</dbReference>
<sequence>MRHEPFYSNLPVVRREAMELARLGSLSGMGPRQWIRFRQSICWLREASASVVFKHGGRVVREGGTYVDHRGYLTALSSAIASAERECDVYGVTKQSSMTISVQLTITEMPVVLRETPAYGRGTGNYYSKAESVDGEWYIYSEAEMDALMSARTADDKHAAWQNISRLTALTVLERDNAWSSTCGLGDVSTSELADTCER</sequence>
<reference evidence="1 2" key="1">
    <citation type="submission" date="2020-08" db="EMBL/GenBank/DDBJ databases">
        <title>Description of novel Pseudomonas species.</title>
        <authorList>
            <person name="Duman M."/>
            <person name="Mulet M."/>
            <person name="Altun S."/>
            <person name="Saticioglu I.B."/>
            <person name="Lalucat J."/>
            <person name="Garcia-Valdes E."/>
        </authorList>
    </citation>
    <scope>NUCLEOTIDE SEQUENCE [LARGE SCALE GENOMIC DNA]</scope>
    <source>
        <strain evidence="1 2">P66</strain>
    </source>
</reference>